<dbReference type="PANTHER" id="PTHR12220:SF13">
    <property type="entry name" value="LARGE RIBOSOMAL SUBUNIT PROTEIN UL16M"/>
    <property type="match status" value="1"/>
</dbReference>
<dbReference type="OrthoDB" id="268521at2759"/>
<dbReference type="InterPro" id="IPR036920">
    <property type="entry name" value="Ribosomal_uL16_sf"/>
</dbReference>
<dbReference type="CTD" id="54948"/>
<evidence type="ECO:0000313" key="6">
    <source>
        <dbReference type="Proteomes" id="UP000694843"/>
    </source>
</evidence>
<dbReference type="InterPro" id="IPR016180">
    <property type="entry name" value="Ribosomal_uL16_dom"/>
</dbReference>
<dbReference type="GO" id="GO:0003735">
    <property type="term" value="F:structural constituent of ribosome"/>
    <property type="evidence" value="ECO:0007669"/>
    <property type="project" value="InterPro"/>
</dbReference>
<name>A0A8B7PPA8_HYAAZ</name>
<dbReference type="Gene3D" id="3.90.1170.10">
    <property type="entry name" value="Ribosomal protein L10e/L16"/>
    <property type="match status" value="1"/>
</dbReference>
<dbReference type="GeneID" id="108682496"/>
<evidence type="ECO:0000256" key="1">
    <source>
        <dbReference type="ARBA" id="ARBA00008931"/>
    </source>
</evidence>
<proteinExistence type="inferred from homology"/>
<dbReference type="KEGG" id="hazt:108682496"/>
<evidence type="ECO:0000256" key="5">
    <source>
        <dbReference type="ARBA" id="ARBA00035440"/>
    </source>
</evidence>
<dbReference type="GO" id="GO:0005762">
    <property type="term" value="C:mitochondrial large ribosomal subunit"/>
    <property type="evidence" value="ECO:0007669"/>
    <property type="project" value="TreeGrafter"/>
</dbReference>
<dbReference type="InterPro" id="IPR000114">
    <property type="entry name" value="Ribosomal_uL16_bact-type"/>
</dbReference>
<evidence type="ECO:0000256" key="3">
    <source>
        <dbReference type="ARBA" id="ARBA00023274"/>
    </source>
</evidence>
<dbReference type="GO" id="GO:0032543">
    <property type="term" value="P:mitochondrial translation"/>
    <property type="evidence" value="ECO:0007669"/>
    <property type="project" value="TreeGrafter"/>
</dbReference>
<dbReference type="AlphaFoldDB" id="A0A8B7PPA8"/>
<dbReference type="Pfam" id="PF00252">
    <property type="entry name" value="Ribosomal_L16"/>
    <property type="match status" value="1"/>
</dbReference>
<dbReference type="Proteomes" id="UP000694843">
    <property type="component" value="Unplaced"/>
</dbReference>
<accession>A0A8B7PPA8</accession>
<evidence type="ECO:0000256" key="4">
    <source>
        <dbReference type="ARBA" id="ARBA00035302"/>
    </source>
</evidence>
<dbReference type="CDD" id="cd01433">
    <property type="entry name" value="Ribosomal_L16_L10e"/>
    <property type="match status" value="1"/>
</dbReference>
<organism evidence="6 7">
    <name type="scientific">Hyalella azteca</name>
    <name type="common">Amphipod</name>
    <dbReference type="NCBI Taxonomy" id="294128"/>
    <lineage>
        <taxon>Eukaryota</taxon>
        <taxon>Metazoa</taxon>
        <taxon>Ecdysozoa</taxon>
        <taxon>Arthropoda</taxon>
        <taxon>Crustacea</taxon>
        <taxon>Multicrustacea</taxon>
        <taxon>Malacostraca</taxon>
        <taxon>Eumalacostraca</taxon>
        <taxon>Peracarida</taxon>
        <taxon>Amphipoda</taxon>
        <taxon>Senticaudata</taxon>
        <taxon>Talitrida</taxon>
        <taxon>Talitroidea</taxon>
        <taxon>Hyalellidae</taxon>
        <taxon>Hyalella</taxon>
    </lineage>
</organism>
<protein>
    <recommendedName>
        <fullName evidence="4">Large ribosomal subunit protein uL16m</fullName>
    </recommendedName>
    <alternativeName>
        <fullName evidence="5">39S ribosomal protein L16, mitochondrial</fullName>
    </alternativeName>
</protein>
<gene>
    <name evidence="7" type="primary">LOC108682496</name>
</gene>
<dbReference type="RefSeq" id="XP_018027152.1">
    <property type="nucleotide sequence ID" value="XM_018171663.2"/>
</dbReference>
<sequence length="251" mass="28981">MACYLKNHSSRYLIGNFRLLSNAIEANIPVIFSASYQNFPRPPSYDHIVLPELEQRKLRFLPKTPQFNTKAPKYPRRNDLIRGLEKLQTEFLHNQYGVVARGGAFLEWGHIEMIRHTVNKKMDPRKMFAVWRIDAPWLPRTKKGIGKRMGGGKPSIDRYVVPIKQDRVVIELGGKISFAEAEPILRVVAQNLPCLADATSAEEMAYKRERRRELEAANINPLTFKYFVQNNILGCDHWLTAADRIYYGKLP</sequence>
<reference evidence="7" key="1">
    <citation type="submission" date="2025-08" db="UniProtKB">
        <authorList>
            <consortium name="RefSeq"/>
        </authorList>
    </citation>
    <scope>IDENTIFICATION</scope>
    <source>
        <tissue evidence="7">Whole organism</tissue>
    </source>
</reference>
<comment type="similarity">
    <text evidence="1">Belongs to the universal ribosomal protein uL16 family.</text>
</comment>
<keyword evidence="3" id="KW-0687">Ribonucleoprotein</keyword>
<dbReference type="GO" id="GO:0019843">
    <property type="term" value="F:rRNA binding"/>
    <property type="evidence" value="ECO:0007669"/>
    <property type="project" value="InterPro"/>
</dbReference>
<dbReference type="InterPro" id="IPR047873">
    <property type="entry name" value="Ribosomal_uL16"/>
</dbReference>
<dbReference type="SUPFAM" id="SSF54686">
    <property type="entry name" value="Ribosomal protein L16p/L10e"/>
    <property type="match status" value="1"/>
</dbReference>
<keyword evidence="6" id="KW-1185">Reference proteome</keyword>
<keyword evidence="2 7" id="KW-0689">Ribosomal protein</keyword>
<dbReference type="OMA" id="WGHMEMM"/>
<dbReference type="PANTHER" id="PTHR12220">
    <property type="entry name" value="50S/60S RIBOSOMAL PROTEIN L16"/>
    <property type="match status" value="1"/>
</dbReference>
<evidence type="ECO:0000256" key="2">
    <source>
        <dbReference type="ARBA" id="ARBA00022980"/>
    </source>
</evidence>
<evidence type="ECO:0000313" key="7">
    <source>
        <dbReference type="RefSeq" id="XP_018027152.1"/>
    </source>
</evidence>